<gene>
    <name evidence="2" type="ORF">BpHYR1_001700</name>
</gene>
<protein>
    <submittedName>
        <fullName evidence="2">Uncharacterized protein</fullName>
    </submittedName>
</protein>
<keyword evidence="3" id="KW-1185">Reference proteome</keyword>
<keyword evidence="1" id="KW-0812">Transmembrane</keyword>
<keyword evidence="1" id="KW-1133">Transmembrane helix</keyword>
<feature type="transmembrane region" description="Helical" evidence="1">
    <location>
        <begin position="36"/>
        <end position="53"/>
    </location>
</feature>
<organism evidence="2 3">
    <name type="scientific">Brachionus plicatilis</name>
    <name type="common">Marine rotifer</name>
    <name type="synonym">Brachionus muelleri</name>
    <dbReference type="NCBI Taxonomy" id="10195"/>
    <lineage>
        <taxon>Eukaryota</taxon>
        <taxon>Metazoa</taxon>
        <taxon>Spiralia</taxon>
        <taxon>Gnathifera</taxon>
        <taxon>Rotifera</taxon>
        <taxon>Eurotatoria</taxon>
        <taxon>Monogononta</taxon>
        <taxon>Pseudotrocha</taxon>
        <taxon>Ploima</taxon>
        <taxon>Brachionidae</taxon>
        <taxon>Brachionus</taxon>
    </lineage>
</organism>
<accession>A0A3M7SZS6</accession>
<sequence>MTEFLIGHQFDLILIFCLKIAQFCSIKRICIRNCNVITQNIIYINFIIIVLYVKPDSYHSEAMSSLAPHLLIFMKI</sequence>
<dbReference type="Proteomes" id="UP000276133">
    <property type="component" value="Unassembled WGS sequence"/>
</dbReference>
<dbReference type="AlphaFoldDB" id="A0A3M7SZS6"/>
<evidence type="ECO:0000313" key="3">
    <source>
        <dbReference type="Proteomes" id="UP000276133"/>
    </source>
</evidence>
<reference evidence="2 3" key="1">
    <citation type="journal article" date="2018" name="Sci. Rep.">
        <title>Genomic signatures of local adaptation to the degree of environmental predictability in rotifers.</title>
        <authorList>
            <person name="Franch-Gras L."/>
            <person name="Hahn C."/>
            <person name="Garcia-Roger E.M."/>
            <person name="Carmona M.J."/>
            <person name="Serra M."/>
            <person name="Gomez A."/>
        </authorList>
    </citation>
    <scope>NUCLEOTIDE SEQUENCE [LARGE SCALE GENOMIC DNA]</scope>
    <source>
        <strain evidence="2">HYR1</strain>
    </source>
</reference>
<proteinExistence type="predicted"/>
<evidence type="ECO:0000256" key="1">
    <source>
        <dbReference type="SAM" id="Phobius"/>
    </source>
</evidence>
<evidence type="ECO:0000313" key="2">
    <source>
        <dbReference type="EMBL" id="RNA41274.1"/>
    </source>
</evidence>
<name>A0A3M7SZS6_BRAPC</name>
<comment type="caution">
    <text evidence="2">The sequence shown here is derived from an EMBL/GenBank/DDBJ whole genome shotgun (WGS) entry which is preliminary data.</text>
</comment>
<dbReference type="EMBL" id="REGN01000526">
    <property type="protein sequence ID" value="RNA41274.1"/>
    <property type="molecule type" value="Genomic_DNA"/>
</dbReference>
<keyword evidence="1" id="KW-0472">Membrane</keyword>